<evidence type="ECO:0000256" key="2">
    <source>
        <dbReference type="ARBA" id="ARBA00022448"/>
    </source>
</evidence>
<keyword evidence="4 7" id="KW-0067">ATP-binding</keyword>
<evidence type="ECO:0000313" key="7">
    <source>
        <dbReference type="EMBL" id="MFJ4083471.1"/>
    </source>
</evidence>
<dbReference type="PROSITE" id="PS00211">
    <property type="entry name" value="ABC_TRANSPORTER_1"/>
    <property type="match status" value="1"/>
</dbReference>
<protein>
    <submittedName>
        <fullName evidence="7">ABC transporter ATP-binding protein</fullName>
    </submittedName>
</protein>
<dbReference type="InterPro" id="IPR027417">
    <property type="entry name" value="P-loop_NTPase"/>
</dbReference>
<dbReference type="PANTHER" id="PTHR43553">
    <property type="entry name" value="HEAVY METAL TRANSPORTER"/>
    <property type="match status" value="1"/>
</dbReference>
<feature type="domain" description="ABC transporter" evidence="6">
    <location>
        <begin position="2"/>
        <end position="243"/>
    </location>
</feature>
<feature type="compositionally biased region" description="Basic and acidic residues" evidence="5">
    <location>
        <begin position="277"/>
        <end position="294"/>
    </location>
</feature>
<proteinExistence type="inferred from homology"/>
<evidence type="ECO:0000259" key="6">
    <source>
        <dbReference type="PROSITE" id="PS50893"/>
    </source>
</evidence>
<organism evidence="7 8">
    <name type="scientific">Streptomyces iakyrus</name>
    <dbReference type="NCBI Taxonomy" id="68219"/>
    <lineage>
        <taxon>Bacteria</taxon>
        <taxon>Bacillati</taxon>
        <taxon>Actinomycetota</taxon>
        <taxon>Actinomycetes</taxon>
        <taxon>Kitasatosporales</taxon>
        <taxon>Streptomycetaceae</taxon>
        <taxon>Streptomyces</taxon>
    </lineage>
</organism>
<evidence type="ECO:0000313" key="8">
    <source>
        <dbReference type="Proteomes" id="UP001617511"/>
    </source>
</evidence>
<dbReference type="SUPFAM" id="SSF52540">
    <property type="entry name" value="P-loop containing nucleoside triphosphate hydrolases"/>
    <property type="match status" value="2"/>
</dbReference>
<dbReference type="InterPro" id="IPR050095">
    <property type="entry name" value="ECF_ABC_transporter_ATP-bd"/>
</dbReference>
<dbReference type="InterPro" id="IPR017871">
    <property type="entry name" value="ABC_transporter-like_CS"/>
</dbReference>
<dbReference type="SMART" id="SM00382">
    <property type="entry name" value="AAA"/>
    <property type="match status" value="2"/>
</dbReference>
<comment type="similarity">
    <text evidence="1">Belongs to the ABC transporter superfamily.</text>
</comment>
<dbReference type="PROSITE" id="PS50893">
    <property type="entry name" value="ABC_TRANSPORTER_2"/>
    <property type="match status" value="2"/>
</dbReference>
<dbReference type="InterPro" id="IPR015856">
    <property type="entry name" value="ABC_transpr_CbiO/EcfA_su"/>
</dbReference>
<dbReference type="RefSeq" id="WP_402075107.1">
    <property type="nucleotide sequence ID" value="NZ_JBIVGG010000015.1"/>
</dbReference>
<dbReference type="GO" id="GO:0005524">
    <property type="term" value="F:ATP binding"/>
    <property type="evidence" value="ECO:0007669"/>
    <property type="project" value="UniProtKB-KW"/>
</dbReference>
<evidence type="ECO:0000256" key="3">
    <source>
        <dbReference type="ARBA" id="ARBA00022741"/>
    </source>
</evidence>
<reference evidence="7 8" key="1">
    <citation type="submission" date="2024-10" db="EMBL/GenBank/DDBJ databases">
        <title>The Natural Products Discovery Center: Release of the First 8490 Sequenced Strains for Exploring Actinobacteria Biosynthetic Diversity.</title>
        <authorList>
            <person name="Kalkreuter E."/>
            <person name="Kautsar S.A."/>
            <person name="Yang D."/>
            <person name="Bader C.D."/>
            <person name="Teijaro C.N."/>
            <person name="Fluegel L."/>
            <person name="Davis C.M."/>
            <person name="Simpson J.R."/>
            <person name="Lauterbach L."/>
            <person name="Steele A.D."/>
            <person name="Gui C."/>
            <person name="Meng S."/>
            <person name="Li G."/>
            <person name="Viehrig K."/>
            <person name="Ye F."/>
            <person name="Su P."/>
            <person name="Kiefer A.F."/>
            <person name="Nichols A."/>
            <person name="Cepeda A.J."/>
            <person name="Yan W."/>
            <person name="Fan B."/>
            <person name="Jiang Y."/>
            <person name="Adhikari A."/>
            <person name="Zheng C.-J."/>
            <person name="Schuster L."/>
            <person name="Cowan T.M."/>
            <person name="Smanski M.J."/>
            <person name="Chevrette M.G."/>
            <person name="De Carvalho L.P.S."/>
            <person name="Shen B."/>
        </authorList>
    </citation>
    <scope>NUCLEOTIDE SEQUENCE [LARGE SCALE GENOMIC DNA]</scope>
    <source>
        <strain evidence="7 8">NPDC089932</strain>
    </source>
</reference>
<dbReference type="Proteomes" id="UP001617511">
    <property type="component" value="Unassembled WGS sequence"/>
</dbReference>
<evidence type="ECO:0000256" key="5">
    <source>
        <dbReference type="SAM" id="MobiDB-lite"/>
    </source>
</evidence>
<dbReference type="InterPro" id="IPR003593">
    <property type="entry name" value="AAA+_ATPase"/>
</dbReference>
<gene>
    <name evidence="7" type="ORF">ACIP2Z_31490</name>
</gene>
<dbReference type="Gene3D" id="3.40.50.300">
    <property type="entry name" value="P-loop containing nucleotide triphosphate hydrolases"/>
    <property type="match status" value="2"/>
</dbReference>
<dbReference type="EMBL" id="JBIVGG010000015">
    <property type="protein sequence ID" value="MFJ4083471.1"/>
    <property type="molecule type" value="Genomic_DNA"/>
</dbReference>
<dbReference type="CDD" id="cd03225">
    <property type="entry name" value="ABC_cobalt_CbiO_domain1"/>
    <property type="match status" value="1"/>
</dbReference>
<keyword evidence="3" id="KW-0547">Nucleotide-binding</keyword>
<dbReference type="InterPro" id="IPR003439">
    <property type="entry name" value="ABC_transporter-like_ATP-bd"/>
</dbReference>
<feature type="domain" description="ABC transporter" evidence="6">
    <location>
        <begin position="301"/>
        <end position="529"/>
    </location>
</feature>
<name>A0ABW8FN26_9ACTN</name>
<evidence type="ECO:0000256" key="1">
    <source>
        <dbReference type="ARBA" id="ARBA00005417"/>
    </source>
</evidence>
<sequence>MIRFEDVSVTYDGAAGPTVRGIDFEVPEGELVLLAGPSGVGKSTVLGAVSGLVPHFTGGTLHGRVTVAGRDTRTHKPRELADVVGTVGQDPLSHFVTDTVEDELAYGMESLGLAPDVMRRRVEETLDLLGLAGLRDRPIATLSGGQQQRVAIGSVLTPHPRVLVLDEPTSALDPAAAEEVLAVLQRLVHDLGTTVLMAEHRLERVIQYADQVVLLPAPGASPVLGGPAEVMAVSPVYPPVVALGRLAGWTPLPLTVRDARRRAGDLKQQLENALLEGRGELRDQPRTTRTRQHEAPPTPVGEVRALSVTRGHIQALHDITLTITPGETIALMGRNGAGKSTLLNALVGLVKPTSGTVLVGEAAPHRTAPKDLVRKVGLVPQEPRDLLCDDTVAAECAAADQDAGAAPGTCRALVTELLPGVTDDTHPRDLSEGQRLALALAVVLTARPPLLLLDEPTRGLDYAAKARLVAVLRALAAEGHAIVLATHDVELAAEIAHRVVLLAEGEVIADGPTAEVVVSSPSFAPQVTKILAPQHWLTVAQVREALHPEAV</sequence>
<dbReference type="Pfam" id="PF00005">
    <property type="entry name" value="ABC_tran"/>
    <property type="match status" value="2"/>
</dbReference>
<feature type="region of interest" description="Disordered" evidence="5">
    <location>
        <begin position="275"/>
        <end position="299"/>
    </location>
</feature>
<keyword evidence="8" id="KW-1185">Reference proteome</keyword>
<comment type="caution">
    <text evidence="7">The sequence shown here is derived from an EMBL/GenBank/DDBJ whole genome shotgun (WGS) entry which is preliminary data.</text>
</comment>
<keyword evidence="2" id="KW-0813">Transport</keyword>
<accession>A0ABW8FN26</accession>
<evidence type="ECO:0000256" key="4">
    <source>
        <dbReference type="ARBA" id="ARBA00022840"/>
    </source>
</evidence>